<organism evidence="5 6">
    <name type="scientific">Treponema bryantii</name>
    <dbReference type="NCBI Taxonomy" id="163"/>
    <lineage>
        <taxon>Bacteria</taxon>
        <taxon>Pseudomonadati</taxon>
        <taxon>Spirochaetota</taxon>
        <taxon>Spirochaetia</taxon>
        <taxon>Spirochaetales</taxon>
        <taxon>Treponemataceae</taxon>
        <taxon>Treponema</taxon>
    </lineage>
</organism>
<dbReference type="PROSITE" id="PS50893">
    <property type="entry name" value="ABC_TRANSPORTER_2"/>
    <property type="match status" value="1"/>
</dbReference>
<dbReference type="Pfam" id="PF00005">
    <property type="entry name" value="ABC_tran"/>
    <property type="match status" value="1"/>
</dbReference>
<dbReference type="OrthoDB" id="9810077at2"/>
<dbReference type="PANTHER" id="PTHR42734">
    <property type="entry name" value="METAL TRANSPORT SYSTEM ATP-BINDING PROTEIN TM_0124-RELATED"/>
    <property type="match status" value="1"/>
</dbReference>
<feature type="domain" description="ABC transporter" evidence="4">
    <location>
        <begin position="121"/>
        <end position="324"/>
    </location>
</feature>
<dbReference type="Gene3D" id="3.40.140.30">
    <property type="entry name" value="Hypothetical protein TM1506"/>
    <property type="match status" value="1"/>
</dbReference>
<dbReference type="InterPro" id="IPR037081">
    <property type="entry name" value="Hyp_TM1506"/>
</dbReference>
<dbReference type="InterPro" id="IPR003593">
    <property type="entry name" value="AAA+_ATPase"/>
</dbReference>
<evidence type="ECO:0000313" key="5">
    <source>
        <dbReference type="EMBL" id="SFJ03691.1"/>
    </source>
</evidence>
<evidence type="ECO:0000256" key="2">
    <source>
        <dbReference type="ARBA" id="ARBA00022741"/>
    </source>
</evidence>
<name>A0A1I3N3C1_9SPIR</name>
<evidence type="ECO:0000313" key="6">
    <source>
        <dbReference type="Proteomes" id="UP000182737"/>
    </source>
</evidence>
<proteinExistence type="predicted"/>
<dbReference type="GO" id="GO:0016887">
    <property type="term" value="F:ATP hydrolysis activity"/>
    <property type="evidence" value="ECO:0007669"/>
    <property type="project" value="InterPro"/>
</dbReference>
<dbReference type="RefSeq" id="WP_074933393.1">
    <property type="nucleotide sequence ID" value="NZ_FORI01000012.1"/>
</dbReference>
<sequence length="328" mass="36372">MLKVFDGDTQIFYSESKWLHPIFEFEDFLKTYNGPRNNLRAWDSAIGKAAAVLLIRLGVLQIHGELVSKLAVDYTSKTLGEGKLTYDTLVDRLMCQTESQLENLTDSDEMYYLLRQRAKLVLGVPVSIQNLSYKYGKIDGLNLEVPAGGRLMILGENGTGKTTLLRLICGIYKADGGSVLIDGMPVDKLPKYTIGYIPQLSELQEEQSFDLTAGEVVGLGISGKTTRASRRELVEEAMSRTGCAHLEGRKFSVLSGGEKQKVSLARCLAQKARLLLLDEPTANLDKDNRRMVVEILASLSISEIPTIIMVTHDKELTSLKKWEVLNLG</sequence>
<reference evidence="6" key="1">
    <citation type="submission" date="2016-10" db="EMBL/GenBank/DDBJ databases">
        <authorList>
            <person name="Varghese N."/>
            <person name="Submissions S."/>
        </authorList>
    </citation>
    <scope>NUCLEOTIDE SEQUENCE [LARGE SCALE GENOMIC DNA]</scope>
    <source>
        <strain evidence="6">XBD1002</strain>
    </source>
</reference>
<keyword evidence="3 5" id="KW-0067">ATP-binding</keyword>
<evidence type="ECO:0000256" key="1">
    <source>
        <dbReference type="ARBA" id="ARBA00022448"/>
    </source>
</evidence>
<dbReference type="SUPFAM" id="SSF52540">
    <property type="entry name" value="P-loop containing nucleoside triphosphate hydrolases"/>
    <property type="match status" value="1"/>
</dbReference>
<dbReference type="Gene3D" id="3.40.50.300">
    <property type="entry name" value="P-loop containing nucleotide triphosphate hydrolases"/>
    <property type="match status" value="1"/>
</dbReference>
<keyword evidence="6" id="KW-1185">Reference proteome</keyword>
<dbReference type="PROSITE" id="PS00211">
    <property type="entry name" value="ABC_TRANSPORTER_1"/>
    <property type="match status" value="1"/>
</dbReference>
<dbReference type="InterPro" id="IPR016193">
    <property type="entry name" value="Cytidine_deaminase-like"/>
</dbReference>
<dbReference type="InterPro" id="IPR050153">
    <property type="entry name" value="Metal_Ion_Import_ABC"/>
</dbReference>
<protein>
    <submittedName>
        <fullName evidence="5">Zinc transport system ATP-binding protein</fullName>
    </submittedName>
</protein>
<accession>A0A1I3N3C1</accession>
<dbReference type="InterPro" id="IPR017871">
    <property type="entry name" value="ABC_transporter-like_CS"/>
</dbReference>
<dbReference type="Proteomes" id="UP000182737">
    <property type="component" value="Unassembled WGS sequence"/>
</dbReference>
<dbReference type="GO" id="GO:0005524">
    <property type="term" value="F:ATP binding"/>
    <property type="evidence" value="ECO:0007669"/>
    <property type="project" value="UniProtKB-KW"/>
</dbReference>
<dbReference type="SMART" id="SM00382">
    <property type="entry name" value="AAA"/>
    <property type="match status" value="1"/>
</dbReference>
<dbReference type="InterPro" id="IPR003439">
    <property type="entry name" value="ABC_transporter-like_ATP-bd"/>
</dbReference>
<dbReference type="InterPro" id="IPR027417">
    <property type="entry name" value="P-loop_NTPase"/>
</dbReference>
<evidence type="ECO:0000259" key="4">
    <source>
        <dbReference type="PROSITE" id="PS50893"/>
    </source>
</evidence>
<keyword evidence="2" id="KW-0547">Nucleotide-binding</keyword>
<dbReference type="EMBL" id="FORI01000012">
    <property type="protein sequence ID" value="SFJ03691.1"/>
    <property type="molecule type" value="Genomic_DNA"/>
</dbReference>
<gene>
    <name evidence="5" type="ORF">SAMN04487775_1128</name>
</gene>
<dbReference type="AlphaFoldDB" id="A0A1I3N3C1"/>
<evidence type="ECO:0000256" key="3">
    <source>
        <dbReference type="ARBA" id="ARBA00022840"/>
    </source>
</evidence>
<dbReference type="SUPFAM" id="SSF53927">
    <property type="entry name" value="Cytidine deaminase-like"/>
    <property type="match status" value="1"/>
</dbReference>
<keyword evidence="1" id="KW-0813">Transport</keyword>